<dbReference type="GO" id="GO:0006364">
    <property type="term" value="P:rRNA processing"/>
    <property type="evidence" value="ECO:0007669"/>
    <property type="project" value="UniProtKB-KW"/>
</dbReference>
<protein>
    <recommendedName>
        <fullName evidence="5">Coiled-coil domain-containing protein 86</fullName>
    </recommendedName>
</protein>
<feature type="compositionally biased region" description="Polar residues" evidence="14">
    <location>
        <begin position="10"/>
        <end position="20"/>
    </location>
</feature>
<evidence type="ECO:0000313" key="16">
    <source>
        <dbReference type="Proteomes" id="UP000271974"/>
    </source>
</evidence>
<keyword evidence="7" id="KW-0690">Ribosome biogenesis</keyword>
<evidence type="ECO:0000256" key="1">
    <source>
        <dbReference type="ARBA" id="ARBA00004090"/>
    </source>
</evidence>
<comment type="function">
    <text evidence="13">Required for proper chromosome segregation during mitosis and error-free mitotic progression.</text>
</comment>
<evidence type="ECO:0000256" key="2">
    <source>
        <dbReference type="ARBA" id="ARBA00004286"/>
    </source>
</evidence>
<keyword evidence="12" id="KW-0539">Nucleus</keyword>
<dbReference type="PANTHER" id="PTHR13557">
    <property type="entry name" value="COILED-COIL DOMAIN-CONTAINING PROTEIN 86"/>
    <property type="match status" value="1"/>
</dbReference>
<evidence type="ECO:0000256" key="8">
    <source>
        <dbReference type="ARBA" id="ARBA00022552"/>
    </source>
</evidence>
<dbReference type="PANTHER" id="PTHR13557:SF1">
    <property type="entry name" value="COILED-COIL DOMAIN-CONTAINING PROTEIN 86"/>
    <property type="match status" value="1"/>
</dbReference>
<dbReference type="InterPro" id="IPR026570">
    <property type="entry name" value="CCDC86"/>
</dbReference>
<dbReference type="GO" id="GO:0005694">
    <property type="term" value="C:chromosome"/>
    <property type="evidence" value="ECO:0007669"/>
    <property type="project" value="UniProtKB-SubCell"/>
</dbReference>
<sequence>MADMKESKEASSSATLTGKGNQVKKIFHEIPRGKPKSGRGWKTTRLERHSTIKKVKRFRTSWEEKMSLKDQKRQTKELQVRIKEEKDRAKQLKRQRTEENRRRKLENQRKAEIVQPIKNTAKIKKMKKKQLRMIETR</sequence>
<keyword evidence="16" id="KW-1185">Reference proteome</keyword>
<proteinExistence type="inferred from homology"/>
<dbReference type="InterPro" id="IPR005579">
    <property type="entry name" value="Cgr1-like"/>
</dbReference>
<comment type="subcellular location">
    <subcellularLocation>
        <location evidence="2">Chromosome</location>
    </subcellularLocation>
    <subcellularLocation>
        <location evidence="3">Nucleus</location>
        <location evidence="3">Nucleolus</location>
    </subcellularLocation>
</comment>
<dbReference type="Pfam" id="PF03879">
    <property type="entry name" value="Cgr1"/>
    <property type="match status" value="1"/>
</dbReference>
<accession>A0A433T268</accession>
<keyword evidence="9" id="KW-0597">Phosphoprotein</keyword>
<evidence type="ECO:0000256" key="5">
    <source>
        <dbReference type="ARBA" id="ARBA00016738"/>
    </source>
</evidence>
<keyword evidence="8" id="KW-0698">rRNA processing</keyword>
<evidence type="ECO:0000256" key="10">
    <source>
        <dbReference type="ARBA" id="ARBA00022934"/>
    </source>
</evidence>
<evidence type="ECO:0000256" key="13">
    <source>
        <dbReference type="ARBA" id="ARBA00093307"/>
    </source>
</evidence>
<dbReference type="Proteomes" id="UP000271974">
    <property type="component" value="Unassembled WGS sequence"/>
</dbReference>
<dbReference type="OrthoDB" id="277961at2759"/>
<evidence type="ECO:0000256" key="14">
    <source>
        <dbReference type="SAM" id="MobiDB-lite"/>
    </source>
</evidence>
<evidence type="ECO:0000256" key="12">
    <source>
        <dbReference type="ARBA" id="ARBA00023242"/>
    </source>
</evidence>
<dbReference type="GO" id="GO:0005730">
    <property type="term" value="C:nucleolus"/>
    <property type="evidence" value="ECO:0007669"/>
    <property type="project" value="UniProtKB-SubCell"/>
</dbReference>
<keyword evidence="6" id="KW-0158">Chromosome</keyword>
<name>A0A433T268_ELYCH</name>
<gene>
    <name evidence="15" type="ORF">EGW08_016584</name>
</gene>
<keyword evidence="11" id="KW-0175">Coiled coil</keyword>
<feature type="region of interest" description="Disordered" evidence="14">
    <location>
        <begin position="1"/>
        <end position="42"/>
    </location>
</feature>
<evidence type="ECO:0000313" key="15">
    <source>
        <dbReference type="EMBL" id="RUS75658.1"/>
    </source>
</evidence>
<dbReference type="EMBL" id="RQTK01000721">
    <property type="protein sequence ID" value="RUS75658.1"/>
    <property type="molecule type" value="Genomic_DNA"/>
</dbReference>
<evidence type="ECO:0000256" key="11">
    <source>
        <dbReference type="ARBA" id="ARBA00023054"/>
    </source>
</evidence>
<comment type="similarity">
    <text evidence="4">Belongs to the CGR1 family.</text>
</comment>
<dbReference type="AlphaFoldDB" id="A0A433T268"/>
<evidence type="ECO:0000256" key="6">
    <source>
        <dbReference type="ARBA" id="ARBA00022454"/>
    </source>
</evidence>
<evidence type="ECO:0000256" key="9">
    <source>
        <dbReference type="ARBA" id="ARBA00022553"/>
    </source>
</evidence>
<feature type="region of interest" description="Disordered" evidence="14">
    <location>
        <begin position="84"/>
        <end position="108"/>
    </location>
</feature>
<keyword evidence="10" id="KW-0164">Citrullination</keyword>
<reference evidence="15 16" key="1">
    <citation type="submission" date="2019-01" db="EMBL/GenBank/DDBJ databases">
        <title>A draft genome assembly of the solar-powered sea slug Elysia chlorotica.</title>
        <authorList>
            <person name="Cai H."/>
            <person name="Li Q."/>
            <person name="Fang X."/>
            <person name="Li J."/>
            <person name="Curtis N.E."/>
            <person name="Altenburger A."/>
            <person name="Shibata T."/>
            <person name="Feng M."/>
            <person name="Maeda T."/>
            <person name="Schwartz J.A."/>
            <person name="Shigenobu S."/>
            <person name="Lundholm N."/>
            <person name="Nishiyama T."/>
            <person name="Yang H."/>
            <person name="Hasebe M."/>
            <person name="Li S."/>
            <person name="Pierce S.K."/>
            <person name="Wang J."/>
        </authorList>
    </citation>
    <scope>NUCLEOTIDE SEQUENCE [LARGE SCALE GENOMIC DNA]</scope>
    <source>
        <strain evidence="15">EC2010</strain>
        <tissue evidence="15">Whole organism of an adult</tissue>
    </source>
</reference>
<organism evidence="15 16">
    <name type="scientific">Elysia chlorotica</name>
    <name type="common">Eastern emerald elysia</name>
    <name type="synonym">Sea slug</name>
    <dbReference type="NCBI Taxonomy" id="188477"/>
    <lineage>
        <taxon>Eukaryota</taxon>
        <taxon>Metazoa</taxon>
        <taxon>Spiralia</taxon>
        <taxon>Lophotrochozoa</taxon>
        <taxon>Mollusca</taxon>
        <taxon>Gastropoda</taxon>
        <taxon>Heterobranchia</taxon>
        <taxon>Euthyneura</taxon>
        <taxon>Panpulmonata</taxon>
        <taxon>Sacoglossa</taxon>
        <taxon>Placobranchoidea</taxon>
        <taxon>Plakobranchidae</taxon>
        <taxon>Elysia</taxon>
    </lineage>
</organism>
<evidence type="ECO:0000256" key="4">
    <source>
        <dbReference type="ARBA" id="ARBA00007869"/>
    </source>
</evidence>
<comment type="function">
    <text evidence="1">Involved in nucleolar integrity and required for processing of the pre-rRNA for the 60S ribosome subunit.</text>
</comment>
<evidence type="ECO:0000256" key="3">
    <source>
        <dbReference type="ARBA" id="ARBA00004604"/>
    </source>
</evidence>
<dbReference type="STRING" id="188477.A0A433T268"/>
<evidence type="ECO:0000256" key="7">
    <source>
        <dbReference type="ARBA" id="ARBA00022517"/>
    </source>
</evidence>
<comment type="caution">
    <text evidence="15">The sequence shown here is derived from an EMBL/GenBank/DDBJ whole genome shotgun (WGS) entry which is preliminary data.</text>
</comment>